<dbReference type="EMBL" id="JAHESC010000004">
    <property type="protein sequence ID" value="MBT1685720.1"/>
    <property type="molecule type" value="Genomic_DNA"/>
</dbReference>
<dbReference type="PANTHER" id="PTHR33406">
    <property type="entry name" value="MEMBRANE PROTEIN MJ1562-RELATED"/>
    <property type="match status" value="1"/>
</dbReference>
<dbReference type="Pfam" id="PF08242">
    <property type="entry name" value="Methyltransf_12"/>
    <property type="match status" value="1"/>
</dbReference>
<evidence type="ECO:0000313" key="9">
    <source>
        <dbReference type="Proteomes" id="UP001319180"/>
    </source>
</evidence>
<comment type="subcellular location">
    <subcellularLocation>
        <location evidence="1">Cell membrane</location>
        <topology evidence="1">Multi-pass membrane protein</topology>
    </subcellularLocation>
</comment>
<dbReference type="InterPro" id="IPR013217">
    <property type="entry name" value="Methyltransf_12"/>
</dbReference>
<feature type="transmembrane region" description="Helical" evidence="6">
    <location>
        <begin position="323"/>
        <end position="345"/>
    </location>
</feature>
<dbReference type="GO" id="GO:0005886">
    <property type="term" value="C:plasma membrane"/>
    <property type="evidence" value="ECO:0007669"/>
    <property type="project" value="UniProtKB-SubCell"/>
</dbReference>
<reference evidence="8 9" key="1">
    <citation type="submission" date="2021-05" db="EMBL/GenBank/DDBJ databases">
        <title>A Polyphasic approach of four new species of the genus Ohtaekwangia: Ohtaekwangia histidinii sp. nov., Ohtaekwangia cretensis sp. nov., Ohtaekwangia indiensis sp. nov., Ohtaekwangia reichenbachii sp. nov. from diverse environment.</title>
        <authorList>
            <person name="Octaviana S."/>
        </authorList>
    </citation>
    <scope>NUCLEOTIDE SEQUENCE [LARGE SCALE GENOMIC DNA]</scope>
    <source>
        <strain evidence="8 9">PWU37</strain>
    </source>
</reference>
<keyword evidence="8" id="KW-0808">Transferase</keyword>
<feature type="transmembrane region" description="Helical" evidence="6">
    <location>
        <begin position="366"/>
        <end position="385"/>
    </location>
</feature>
<evidence type="ECO:0000256" key="2">
    <source>
        <dbReference type="ARBA" id="ARBA00022475"/>
    </source>
</evidence>
<keyword evidence="3 6" id="KW-0812">Transmembrane</keyword>
<feature type="transmembrane region" description="Helical" evidence="6">
    <location>
        <begin position="438"/>
        <end position="455"/>
    </location>
</feature>
<feature type="transmembrane region" description="Helical" evidence="6">
    <location>
        <begin position="297"/>
        <end position="317"/>
    </location>
</feature>
<dbReference type="CDD" id="cd02440">
    <property type="entry name" value="AdoMet_MTases"/>
    <property type="match status" value="1"/>
</dbReference>
<feature type="transmembrane region" description="Helical" evidence="6">
    <location>
        <begin position="685"/>
        <end position="705"/>
    </location>
</feature>
<evidence type="ECO:0000259" key="7">
    <source>
        <dbReference type="SMART" id="SM00563"/>
    </source>
</evidence>
<feature type="transmembrane region" description="Helical" evidence="6">
    <location>
        <begin position="659"/>
        <end position="678"/>
    </location>
</feature>
<dbReference type="SUPFAM" id="SSF53335">
    <property type="entry name" value="S-adenosyl-L-methionine-dependent methyltransferases"/>
    <property type="match status" value="1"/>
</dbReference>
<dbReference type="InterPro" id="IPR004869">
    <property type="entry name" value="MMPL_dom"/>
</dbReference>
<dbReference type="InterPro" id="IPR029063">
    <property type="entry name" value="SAM-dependent_MTases_sf"/>
</dbReference>
<feature type="transmembrane region" description="Helical" evidence="6">
    <location>
        <begin position="391"/>
        <end position="412"/>
    </location>
</feature>
<evidence type="ECO:0000256" key="3">
    <source>
        <dbReference type="ARBA" id="ARBA00022692"/>
    </source>
</evidence>
<evidence type="ECO:0000256" key="5">
    <source>
        <dbReference type="ARBA" id="ARBA00023136"/>
    </source>
</evidence>
<keyword evidence="5 6" id="KW-0472">Membrane</keyword>
<dbReference type="InterPro" id="IPR050545">
    <property type="entry name" value="Mycobact_MmpL"/>
</dbReference>
<dbReference type="InterPro" id="IPR002123">
    <property type="entry name" value="Plipid/glycerol_acylTrfase"/>
</dbReference>
<keyword evidence="4 6" id="KW-1133">Transmembrane helix</keyword>
<protein>
    <submittedName>
        <fullName evidence="8">Methyltransferase domain-containing protein</fullName>
    </submittedName>
</protein>
<dbReference type="SMART" id="SM00563">
    <property type="entry name" value="PlsC"/>
    <property type="match status" value="1"/>
</dbReference>
<name>A0AAP2D775_9BACT</name>
<sequence>MEQPFLSLYRFFKARRAAFWGVFASTLVLLILGALRLELEEDITRFLPNDARVEKINYIFQHSKFVERVVVMVSVRDSATQAQPDSLVVFADSLAGRIEAKLAPFVKHVSARVDDSRILELFRTIPQGLPVFLEDADYRYLDSISRPDVARRVLQNNYRQLISPSGIVTKQVIQQDPLGFSFLALKKLQRLQYDENYELYDNFIMTRDHRHILFFLQPVYPPSETRHNADFLAQLQDLIDETAQQHPGLMASYFGAPVVAVGNARQLRADTLLTIGLMLGLLTIVILGFFRKKRVPFLMMIPVAFGALFSLCCIALLQGTLSVLALAVGAVILGIAVNYSLHYLVALKHTHRAEEVIRELAQPLTIGSTTTVLAFFCLQFTNAVVLRDVGLFAGFSLIGAALCSLIFLPHLLREDLLTATKPNALQRIIAFDFESNRYIVYAILLLTPVFFYFVGQVKFNSDMSGLNFMRPETQQAQQRLESLNKASLSSIYVVADGDNLEAALRRNEQAMPPLEALRHTGQVGKIASVSLLMISDSLQRLRIERWRAFWNPERVARLREAVHAEGAALRFSPVVLQRFDSLLTRPYTPLTPDAWQPFRAAFFDDYIIEKDGKATIITLAQVAPENKPEVYTALAATPAHAVDRQMLTNLFVEYIHADFRFIITFTSVLVFVTLLILYGRIELTLITFVPMLVTWIWILGIMAIAGIEFNIINVMVSTFIFGLGDDYSIFIMDGLQQEYRTGRKLMPVVRTSIFLSAVTTICGLGVLIFAKHPALRSIAAISIIGIGCVFVMAQTLEPFLFRTLITRRTRRGRMPMTFLGMVKTLFTYSFFVFGAVFLTVTGLLLKLVPFGRKQIRVLYHAMLGFFTGSLVYLAPRFHRKVIGRTPATFSRASMIVCNHSSILDILLTTMLHPKLVLLTNKWVWNSPVFGGVVRLADYYPVMDGAGESVGRLQERIHEGYSVVVFPEGTRSADGTIGRFHKGAFYMAEALRLPVQPLLIHGAGVGIAKGEVYLNDAYVTMEFLPPIEIDDPRFGTGYAERTKKISRYFKEEYNRLARAEETPDYYHYRLILNYLYKGPVLEWYMRIKLRLEKNYAPFEALVPRQATVLDLGCGYGFLCYMLQFMSPGRTITGVDYDEEKIAVAQHGFLRTDRLQFYRADVTQYDLATYDVIIISDVLHYLSAEAQEILLVRCFAALQPGGRLIVRDGNADLAGRHRGTRLTEFFSVRVLKFNKAGQALNFVSGKALTALAERYGLRVMVQDETRFTSNVIFVFEKPGMPVATV</sequence>
<dbReference type="Proteomes" id="UP001319180">
    <property type="component" value="Unassembled WGS sequence"/>
</dbReference>
<dbReference type="SUPFAM" id="SSF82866">
    <property type="entry name" value="Multidrug efflux transporter AcrB transmembrane domain"/>
    <property type="match status" value="2"/>
</dbReference>
<comment type="caution">
    <text evidence="8">The sequence shown here is derived from an EMBL/GenBank/DDBJ whole genome shotgun (WGS) entry which is preliminary data.</text>
</comment>
<dbReference type="RefSeq" id="WP_254088971.1">
    <property type="nucleotide sequence ID" value="NZ_JAHESC010000004.1"/>
</dbReference>
<keyword evidence="2" id="KW-1003">Cell membrane</keyword>
<dbReference type="Pfam" id="PF01553">
    <property type="entry name" value="Acyltransferase"/>
    <property type="match status" value="1"/>
</dbReference>
<feature type="transmembrane region" description="Helical" evidence="6">
    <location>
        <begin position="753"/>
        <end position="772"/>
    </location>
</feature>
<dbReference type="SUPFAM" id="SSF69593">
    <property type="entry name" value="Glycerol-3-phosphate (1)-acyltransferase"/>
    <property type="match status" value="1"/>
</dbReference>
<dbReference type="CDD" id="cd07989">
    <property type="entry name" value="LPLAT_AGPAT-like"/>
    <property type="match status" value="1"/>
</dbReference>
<organism evidence="8 9">
    <name type="scientific">Dawidia soli</name>
    <dbReference type="NCBI Taxonomy" id="2782352"/>
    <lineage>
        <taxon>Bacteria</taxon>
        <taxon>Pseudomonadati</taxon>
        <taxon>Bacteroidota</taxon>
        <taxon>Cytophagia</taxon>
        <taxon>Cytophagales</taxon>
        <taxon>Chryseotaleaceae</taxon>
        <taxon>Dawidia</taxon>
    </lineage>
</organism>
<dbReference type="GO" id="GO:0016746">
    <property type="term" value="F:acyltransferase activity"/>
    <property type="evidence" value="ECO:0007669"/>
    <property type="project" value="InterPro"/>
</dbReference>
<evidence type="ECO:0000256" key="4">
    <source>
        <dbReference type="ARBA" id="ARBA00022989"/>
    </source>
</evidence>
<evidence type="ECO:0000256" key="6">
    <source>
        <dbReference type="SAM" id="Phobius"/>
    </source>
</evidence>
<dbReference type="GO" id="GO:0008168">
    <property type="term" value="F:methyltransferase activity"/>
    <property type="evidence" value="ECO:0007669"/>
    <property type="project" value="UniProtKB-KW"/>
</dbReference>
<keyword evidence="8" id="KW-0489">Methyltransferase</keyword>
<accession>A0AAP2D775</accession>
<proteinExistence type="predicted"/>
<evidence type="ECO:0000256" key="1">
    <source>
        <dbReference type="ARBA" id="ARBA00004651"/>
    </source>
</evidence>
<gene>
    <name evidence="8" type="ORF">KK078_04090</name>
</gene>
<feature type="transmembrane region" description="Helical" evidence="6">
    <location>
        <begin position="778"/>
        <end position="804"/>
    </location>
</feature>
<keyword evidence="9" id="KW-1185">Reference proteome</keyword>
<feature type="transmembrane region" description="Helical" evidence="6">
    <location>
        <begin position="825"/>
        <end position="845"/>
    </location>
</feature>
<feature type="transmembrane region" description="Helical" evidence="6">
    <location>
        <begin position="272"/>
        <end position="290"/>
    </location>
</feature>
<dbReference type="Gene3D" id="3.40.50.150">
    <property type="entry name" value="Vaccinia Virus protein VP39"/>
    <property type="match status" value="1"/>
</dbReference>
<feature type="domain" description="Phospholipid/glycerol acyltransferase" evidence="7">
    <location>
        <begin position="893"/>
        <end position="1002"/>
    </location>
</feature>
<dbReference type="Pfam" id="PF03176">
    <property type="entry name" value="MMPL"/>
    <property type="match status" value="2"/>
</dbReference>
<dbReference type="Gene3D" id="1.20.1640.10">
    <property type="entry name" value="Multidrug efflux transporter AcrB transmembrane domain"/>
    <property type="match status" value="2"/>
</dbReference>
<dbReference type="PANTHER" id="PTHR33406:SF13">
    <property type="entry name" value="MEMBRANE PROTEIN YDFJ"/>
    <property type="match status" value="1"/>
</dbReference>
<evidence type="ECO:0000313" key="8">
    <source>
        <dbReference type="EMBL" id="MBT1685720.1"/>
    </source>
</evidence>
<dbReference type="GO" id="GO:0032259">
    <property type="term" value="P:methylation"/>
    <property type="evidence" value="ECO:0007669"/>
    <property type="project" value="UniProtKB-KW"/>
</dbReference>
<feature type="transmembrane region" description="Helical" evidence="6">
    <location>
        <begin position="857"/>
        <end position="874"/>
    </location>
</feature>